<dbReference type="CTD" id="645432"/>
<gene>
    <name evidence="4" type="primary">ARRDC5</name>
</gene>
<dbReference type="OrthoDB" id="7785529at2759"/>
<proteinExistence type="inferred from homology"/>
<dbReference type="eggNOG" id="KOG3780">
    <property type="taxonomic scope" value="Eukaryota"/>
</dbReference>
<name>A0A1S2ZV26_ERIEU</name>
<dbReference type="Gene3D" id="2.60.40.640">
    <property type="match status" value="2"/>
</dbReference>
<dbReference type="RefSeq" id="XP_007525005.1">
    <property type="nucleotide sequence ID" value="XM_007524943.2"/>
</dbReference>
<dbReference type="FunCoup" id="A0A1S2ZV26">
    <property type="interactions" value="1"/>
</dbReference>
<evidence type="ECO:0000259" key="2">
    <source>
        <dbReference type="SMART" id="SM01017"/>
    </source>
</evidence>
<dbReference type="SMART" id="SM01017">
    <property type="entry name" value="Arrestin_C"/>
    <property type="match status" value="1"/>
</dbReference>
<dbReference type="STRING" id="9365.ENSEEUP00000012505"/>
<dbReference type="PANTHER" id="PTHR11188:SF172">
    <property type="entry name" value="ARRESTIN DOMAIN-CONTAINING PROTEIN 5"/>
    <property type="match status" value="1"/>
</dbReference>
<dbReference type="Pfam" id="PF00339">
    <property type="entry name" value="Arrestin_N"/>
    <property type="match status" value="1"/>
</dbReference>
<dbReference type="Proteomes" id="UP001652624">
    <property type="component" value="Chromosome 23"/>
</dbReference>
<dbReference type="InterPro" id="IPR014756">
    <property type="entry name" value="Ig_E-set"/>
</dbReference>
<dbReference type="GO" id="GO:0005886">
    <property type="term" value="C:plasma membrane"/>
    <property type="evidence" value="ECO:0007669"/>
    <property type="project" value="TreeGrafter"/>
</dbReference>
<dbReference type="GO" id="GO:0005768">
    <property type="term" value="C:endosome"/>
    <property type="evidence" value="ECO:0007669"/>
    <property type="project" value="TreeGrafter"/>
</dbReference>
<sequence>MSVVKSIELVLPPDTVYLAGSSVKGQVVLTLHSTLVDPVVRVELVGRGYVEWSEETGHSLDYSREILCNNKADYVHKIKTFPVPGNWLGAGSHRFDFRFNLPPRLPSSFSGRLGHVCYFLQASCLGREIVLAKKRVYLQVQATADTDTHSHLLQERPLSASAEKKVSYHCCGRGWVRLQLWLEQSTFRPGETLSFTAEVQNRTARAIRAVVAVLVAHVSYQGFTPSAERRSRADSTQLLRREAPGPIAPFSTGRVGATLSLPTVLALSGPGPNQNDLMSTHYELLSSVRLPWSLSSVKAALPIFIVGHSPEASLEEEEDPTSPED</sequence>
<comment type="similarity">
    <text evidence="1">Belongs to the arrestin family.</text>
</comment>
<dbReference type="Pfam" id="PF02752">
    <property type="entry name" value="Arrestin_C"/>
    <property type="match status" value="1"/>
</dbReference>
<dbReference type="PANTHER" id="PTHR11188">
    <property type="entry name" value="ARRESTIN DOMAIN CONTAINING PROTEIN"/>
    <property type="match status" value="1"/>
</dbReference>
<dbReference type="AlphaFoldDB" id="A0A1S2ZV26"/>
<evidence type="ECO:0000313" key="3">
    <source>
        <dbReference type="Proteomes" id="UP001652624"/>
    </source>
</evidence>
<evidence type="ECO:0000256" key="1">
    <source>
        <dbReference type="ARBA" id="ARBA00005298"/>
    </source>
</evidence>
<dbReference type="InParanoid" id="A0A1S2ZV26"/>
<dbReference type="SUPFAM" id="SSF81296">
    <property type="entry name" value="E set domains"/>
    <property type="match status" value="2"/>
</dbReference>
<dbReference type="GO" id="GO:0015031">
    <property type="term" value="P:protein transport"/>
    <property type="evidence" value="ECO:0007669"/>
    <property type="project" value="TreeGrafter"/>
</dbReference>
<dbReference type="InterPro" id="IPR014752">
    <property type="entry name" value="Arrestin-like_C"/>
</dbReference>
<evidence type="ECO:0000313" key="4">
    <source>
        <dbReference type="RefSeq" id="XP_007525005.1"/>
    </source>
</evidence>
<dbReference type="InterPro" id="IPR011022">
    <property type="entry name" value="Arrestin_C-like"/>
</dbReference>
<reference evidence="4" key="1">
    <citation type="submission" date="2025-08" db="UniProtKB">
        <authorList>
            <consortium name="RefSeq"/>
        </authorList>
    </citation>
    <scope>IDENTIFICATION</scope>
</reference>
<organism evidence="3 4">
    <name type="scientific">Erinaceus europaeus</name>
    <name type="common">Western European hedgehog</name>
    <dbReference type="NCBI Taxonomy" id="9365"/>
    <lineage>
        <taxon>Eukaryota</taxon>
        <taxon>Metazoa</taxon>
        <taxon>Chordata</taxon>
        <taxon>Craniata</taxon>
        <taxon>Vertebrata</taxon>
        <taxon>Euteleostomi</taxon>
        <taxon>Mammalia</taxon>
        <taxon>Eutheria</taxon>
        <taxon>Laurasiatheria</taxon>
        <taxon>Eulipotyphla</taxon>
        <taxon>Erinaceidae</taxon>
        <taxon>Erinaceinae</taxon>
        <taxon>Erinaceus</taxon>
    </lineage>
</organism>
<keyword evidence="3" id="KW-1185">Reference proteome</keyword>
<dbReference type="InterPro" id="IPR011021">
    <property type="entry name" value="Arrestin-like_N"/>
</dbReference>
<protein>
    <submittedName>
        <fullName evidence="4">Arrestin domain-containing protein 5</fullName>
    </submittedName>
</protein>
<accession>A0A1S2ZV26</accession>
<dbReference type="GeneID" id="103115191"/>
<feature type="domain" description="Arrestin C-terminal-like" evidence="2">
    <location>
        <begin position="172"/>
        <end position="311"/>
    </location>
</feature>
<dbReference type="InterPro" id="IPR050357">
    <property type="entry name" value="Arrestin_domain-protein"/>
</dbReference>